<dbReference type="EMBL" id="DTGR01000219">
    <property type="protein sequence ID" value="HHS30852.1"/>
    <property type="molecule type" value="Genomic_DNA"/>
</dbReference>
<keyword evidence="7 15" id="KW-0732">Signal</keyword>
<evidence type="ECO:0000256" key="12">
    <source>
        <dbReference type="ARBA" id="ARBA00023139"/>
    </source>
</evidence>
<dbReference type="Pfam" id="PF10531">
    <property type="entry name" value="SLBB"/>
    <property type="match status" value="1"/>
</dbReference>
<evidence type="ECO:0000256" key="5">
    <source>
        <dbReference type="ARBA" id="ARBA00022597"/>
    </source>
</evidence>
<evidence type="ECO:0000256" key="14">
    <source>
        <dbReference type="ARBA" id="ARBA00023288"/>
    </source>
</evidence>
<keyword evidence="12" id="KW-0564">Palmitate</keyword>
<dbReference type="InterPro" id="IPR054765">
    <property type="entry name" value="SLBB_dom"/>
</dbReference>
<keyword evidence="9" id="KW-0406">Ion transport</keyword>
<organism evidence="19">
    <name type="scientific">Desulfobacca acetoxidans</name>
    <dbReference type="NCBI Taxonomy" id="60893"/>
    <lineage>
        <taxon>Bacteria</taxon>
        <taxon>Pseudomonadati</taxon>
        <taxon>Thermodesulfobacteriota</taxon>
        <taxon>Desulfobaccia</taxon>
        <taxon>Desulfobaccales</taxon>
        <taxon>Desulfobaccaceae</taxon>
        <taxon>Desulfobacca</taxon>
    </lineage>
</organism>
<comment type="subcellular location">
    <subcellularLocation>
        <location evidence="1">Cell outer membrane</location>
        <topology evidence="1">Multi-pass membrane protein</topology>
    </subcellularLocation>
</comment>
<evidence type="ECO:0000256" key="1">
    <source>
        <dbReference type="ARBA" id="ARBA00004571"/>
    </source>
</evidence>
<name>A0A7V6A614_9BACT</name>
<dbReference type="AlphaFoldDB" id="A0A7V6A614"/>
<dbReference type="GO" id="GO:0015288">
    <property type="term" value="F:porin activity"/>
    <property type="evidence" value="ECO:0007669"/>
    <property type="project" value="UniProtKB-KW"/>
</dbReference>
<dbReference type="GO" id="GO:0046930">
    <property type="term" value="C:pore complex"/>
    <property type="evidence" value="ECO:0007669"/>
    <property type="project" value="UniProtKB-KW"/>
</dbReference>
<evidence type="ECO:0000256" key="6">
    <source>
        <dbReference type="ARBA" id="ARBA00022692"/>
    </source>
</evidence>
<sequence length="333" mass="35520">MKAANFLNVLKVLAIGCGVVLLSQPQPVLAQMAGMQQASLQSFPATSNSSPKVNPDDYVVGSEDLLDVQFFGQEDLNRQVRVDGEGEITLPLVGAVKVAGFTPKAIEKRLMQAYGARYLRNPQINLAVKEYRHQRVSVTGAVDKPGYYEIIGPRKLLEVLAMAGGLQGKGADSKAGDVVQVIREHGNPHTLIIDLKRLQVQGDPALNVTIHGGDVVHIPFAGNAYVLGGVRAPGSVAVRDNLTLSQALAVAGGADPVLANNQITIMRLDENRNPTTITAHLNKVLSHQEPDIPLKDNDVVVVNVSSFKKGLYVFNRLIPGGGGSVSGAYRFAP</sequence>
<evidence type="ECO:0000259" key="17">
    <source>
        <dbReference type="Pfam" id="PF10531"/>
    </source>
</evidence>
<evidence type="ECO:0000313" key="19">
    <source>
        <dbReference type="EMBL" id="HHS30852.1"/>
    </source>
</evidence>
<dbReference type="InterPro" id="IPR003715">
    <property type="entry name" value="Poly_export_N"/>
</dbReference>
<keyword evidence="6" id="KW-0812">Transmembrane</keyword>
<keyword evidence="4" id="KW-1134">Transmembrane beta strand</keyword>
<keyword evidence="5" id="KW-0762">Sugar transport</keyword>
<keyword evidence="10" id="KW-0626">Porin</keyword>
<feature type="signal peptide" evidence="15">
    <location>
        <begin position="1"/>
        <end position="30"/>
    </location>
</feature>
<evidence type="ECO:0000259" key="18">
    <source>
        <dbReference type="Pfam" id="PF22461"/>
    </source>
</evidence>
<dbReference type="Pfam" id="PF22461">
    <property type="entry name" value="SLBB_2"/>
    <property type="match status" value="1"/>
</dbReference>
<dbReference type="PANTHER" id="PTHR33619:SF3">
    <property type="entry name" value="POLYSACCHARIDE EXPORT PROTEIN GFCE-RELATED"/>
    <property type="match status" value="1"/>
</dbReference>
<keyword evidence="8" id="KW-0625">Polysaccharide transport</keyword>
<dbReference type="Pfam" id="PF02563">
    <property type="entry name" value="Poly_export"/>
    <property type="match status" value="1"/>
</dbReference>
<dbReference type="Gene3D" id="3.10.560.10">
    <property type="entry name" value="Outer membrane lipoprotein wza domain like"/>
    <property type="match status" value="2"/>
</dbReference>
<feature type="domain" description="Polysaccharide export protein N-terminal" evidence="16">
    <location>
        <begin position="54"/>
        <end position="128"/>
    </location>
</feature>
<evidence type="ECO:0000256" key="15">
    <source>
        <dbReference type="SAM" id="SignalP"/>
    </source>
</evidence>
<keyword evidence="3" id="KW-0813">Transport</keyword>
<proteinExistence type="inferred from homology"/>
<evidence type="ECO:0000256" key="7">
    <source>
        <dbReference type="ARBA" id="ARBA00022729"/>
    </source>
</evidence>
<feature type="domain" description="SLBB" evidence="18">
    <location>
        <begin position="134"/>
        <end position="218"/>
    </location>
</feature>
<reference evidence="19" key="1">
    <citation type="journal article" date="2020" name="mSystems">
        <title>Genome- and Community-Level Interaction Insights into Carbon Utilization and Element Cycling Functions of Hydrothermarchaeota in Hydrothermal Sediment.</title>
        <authorList>
            <person name="Zhou Z."/>
            <person name="Liu Y."/>
            <person name="Xu W."/>
            <person name="Pan J."/>
            <person name="Luo Z.H."/>
            <person name="Li M."/>
        </authorList>
    </citation>
    <scope>NUCLEOTIDE SEQUENCE [LARGE SCALE GENOMIC DNA]</scope>
    <source>
        <strain evidence="19">SpSt-767</strain>
    </source>
</reference>
<comment type="caution">
    <text evidence="19">The sequence shown here is derived from an EMBL/GenBank/DDBJ whole genome shotgun (WGS) entry which is preliminary data.</text>
</comment>
<evidence type="ECO:0008006" key="20">
    <source>
        <dbReference type="Google" id="ProtNLM"/>
    </source>
</evidence>
<accession>A0A7V6A614</accession>
<protein>
    <recommendedName>
        <fullName evidence="20">Polysaccharide export protein</fullName>
    </recommendedName>
</protein>
<dbReference type="GO" id="GO:0006811">
    <property type="term" value="P:monoatomic ion transport"/>
    <property type="evidence" value="ECO:0007669"/>
    <property type="project" value="UniProtKB-KW"/>
</dbReference>
<dbReference type="GO" id="GO:0009279">
    <property type="term" value="C:cell outer membrane"/>
    <property type="evidence" value="ECO:0007669"/>
    <property type="project" value="UniProtKB-SubCell"/>
</dbReference>
<dbReference type="Gene3D" id="3.30.1950.10">
    <property type="entry name" value="wza like domain"/>
    <property type="match status" value="1"/>
</dbReference>
<dbReference type="InterPro" id="IPR049712">
    <property type="entry name" value="Poly_export"/>
</dbReference>
<evidence type="ECO:0000256" key="2">
    <source>
        <dbReference type="ARBA" id="ARBA00009450"/>
    </source>
</evidence>
<dbReference type="InterPro" id="IPR019554">
    <property type="entry name" value="Soluble_ligand-bd"/>
</dbReference>
<keyword evidence="13" id="KW-0998">Cell outer membrane</keyword>
<keyword evidence="14" id="KW-0449">Lipoprotein</keyword>
<keyword evidence="11" id="KW-0472">Membrane</keyword>
<feature type="chain" id="PRO_5031160135" description="Polysaccharide export protein" evidence="15">
    <location>
        <begin position="31"/>
        <end position="333"/>
    </location>
</feature>
<evidence type="ECO:0000259" key="16">
    <source>
        <dbReference type="Pfam" id="PF02563"/>
    </source>
</evidence>
<evidence type="ECO:0000256" key="10">
    <source>
        <dbReference type="ARBA" id="ARBA00023114"/>
    </source>
</evidence>
<dbReference type="GO" id="GO:0015159">
    <property type="term" value="F:polysaccharide transmembrane transporter activity"/>
    <property type="evidence" value="ECO:0007669"/>
    <property type="project" value="InterPro"/>
</dbReference>
<gene>
    <name evidence="19" type="ORF">ENV52_14265</name>
</gene>
<comment type="similarity">
    <text evidence="2">Belongs to the BexD/CtrA/VexA family.</text>
</comment>
<feature type="domain" description="Soluble ligand binding" evidence="17">
    <location>
        <begin position="224"/>
        <end position="270"/>
    </location>
</feature>
<evidence type="ECO:0000256" key="8">
    <source>
        <dbReference type="ARBA" id="ARBA00023047"/>
    </source>
</evidence>
<dbReference type="PANTHER" id="PTHR33619">
    <property type="entry name" value="POLYSACCHARIDE EXPORT PROTEIN GFCE-RELATED"/>
    <property type="match status" value="1"/>
</dbReference>
<evidence type="ECO:0000256" key="9">
    <source>
        <dbReference type="ARBA" id="ARBA00023065"/>
    </source>
</evidence>
<evidence type="ECO:0000256" key="13">
    <source>
        <dbReference type="ARBA" id="ARBA00023237"/>
    </source>
</evidence>
<evidence type="ECO:0000256" key="3">
    <source>
        <dbReference type="ARBA" id="ARBA00022448"/>
    </source>
</evidence>
<evidence type="ECO:0000256" key="11">
    <source>
        <dbReference type="ARBA" id="ARBA00023136"/>
    </source>
</evidence>
<evidence type="ECO:0000256" key="4">
    <source>
        <dbReference type="ARBA" id="ARBA00022452"/>
    </source>
</evidence>